<feature type="domain" description="Heterokaryon incompatibility" evidence="1">
    <location>
        <begin position="39"/>
        <end position="135"/>
    </location>
</feature>
<dbReference type="AlphaFoldDB" id="A0A0C3D6W4"/>
<dbReference type="InParanoid" id="A0A0C3D6W4"/>
<name>A0A0C3D6W4_9AGAM</name>
<accession>A0A0C3D6W4</accession>
<evidence type="ECO:0000259" key="1">
    <source>
        <dbReference type="Pfam" id="PF06985"/>
    </source>
</evidence>
<gene>
    <name evidence="2" type="ORF">SCLCIDRAFT_1220316</name>
</gene>
<dbReference type="PANTHER" id="PTHR10622">
    <property type="entry name" value="HET DOMAIN-CONTAINING PROTEIN"/>
    <property type="match status" value="1"/>
</dbReference>
<sequence length="754" mass="86170">MRFINVAAFLEREELIREGKGVDRRFRVLEFGDDEVTEYAILSHRWTAQEVDYNEIVKLAKMDKEEISEIRQRDGYQKILQSCEQAKKDGYEWLWADTCCIDKRSSAELSEAINSIYRWYENSKVCYTYLHDVPGSSFPTTRDNESCPWLNGWPEWFSRGWTLQEMIAPSNLQFFNKDWRPIGDKRMLSPILEDVTGVPQHILREGLSSNRPCVAQIMSWAANRTTTCVEDRAYSLMGLLGVNMPMLYGEGKKAFHRLQLEIIRTSNDYSIFAWGCNGIKARTGSILADDPSFFRDCGEMELMNREEFIESLRHGIPEELPWFEDDRFGTFPITNRGIPIWLFLRPRVGSDTVFQALLPCRSDPSGPPVAINLALWECNYYWFLTTIPYESGRLQLRQVFLIYQDMSYRNTTFEIDDSAIRDDQKGFTSATYPEEVITGNTVALGTTYPLCVKSYSCRRQGYHFAVGFGQCFDQNWIHVIGREPDSPLGSWSCYGPMLNRAPEHAQSMKKARSGAARCQLYILQTRLPGSTWVLQTSCVVWKSSGICKIKLEVFRNPGFGNVLGEWTGFDVDERYDLSCDWQGLMIPHCPSKRGSCELLVDGISMKFSYTPNGITLGDYGHFTDSEDFCCEGNLFADFESFSLNANIAPKQHRISDRSGYRKESSVVRAYHESGDFTELYKPLGLSVPSNDDFKSLLASLSTRLTNRYLITRVIQYPPNSLSPSSGTTHWYNTAKPFVWHRNEGAGSVVGGAVR</sequence>
<organism evidence="2 3">
    <name type="scientific">Scleroderma citrinum Foug A</name>
    <dbReference type="NCBI Taxonomy" id="1036808"/>
    <lineage>
        <taxon>Eukaryota</taxon>
        <taxon>Fungi</taxon>
        <taxon>Dikarya</taxon>
        <taxon>Basidiomycota</taxon>
        <taxon>Agaricomycotina</taxon>
        <taxon>Agaricomycetes</taxon>
        <taxon>Agaricomycetidae</taxon>
        <taxon>Boletales</taxon>
        <taxon>Sclerodermatineae</taxon>
        <taxon>Sclerodermataceae</taxon>
        <taxon>Scleroderma</taxon>
    </lineage>
</organism>
<reference evidence="3" key="2">
    <citation type="submission" date="2015-01" db="EMBL/GenBank/DDBJ databases">
        <title>Evolutionary Origins and Diversification of the Mycorrhizal Mutualists.</title>
        <authorList>
            <consortium name="DOE Joint Genome Institute"/>
            <consortium name="Mycorrhizal Genomics Consortium"/>
            <person name="Kohler A."/>
            <person name="Kuo A."/>
            <person name="Nagy L.G."/>
            <person name="Floudas D."/>
            <person name="Copeland A."/>
            <person name="Barry K.W."/>
            <person name="Cichocki N."/>
            <person name="Veneault-Fourrey C."/>
            <person name="LaButti K."/>
            <person name="Lindquist E.A."/>
            <person name="Lipzen A."/>
            <person name="Lundell T."/>
            <person name="Morin E."/>
            <person name="Murat C."/>
            <person name="Riley R."/>
            <person name="Ohm R."/>
            <person name="Sun H."/>
            <person name="Tunlid A."/>
            <person name="Henrissat B."/>
            <person name="Grigoriev I.V."/>
            <person name="Hibbett D.S."/>
            <person name="Martin F."/>
        </authorList>
    </citation>
    <scope>NUCLEOTIDE SEQUENCE [LARGE SCALE GENOMIC DNA]</scope>
    <source>
        <strain evidence="3">Foug A</strain>
    </source>
</reference>
<dbReference type="Proteomes" id="UP000053989">
    <property type="component" value="Unassembled WGS sequence"/>
</dbReference>
<dbReference type="InterPro" id="IPR010730">
    <property type="entry name" value="HET"/>
</dbReference>
<evidence type="ECO:0000313" key="2">
    <source>
        <dbReference type="EMBL" id="KIM56520.1"/>
    </source>
</evidence>
<dbReference type="OrthoDB" id="5122891at2759"/>
<reference evidence="2 3" key="1">
    <citation type="submission" date="2014-04" db="EMBL/GenBank/DDBJ databases">
        <authorList>
            <consortium name="DOE Joint Genome Institute"/>
            <person name="Kuo A."/>
            <person name="Kohler A."/>
            <person name="Nagy L.G."/>
            <person name="Floudas D."/>
            <person name="Copeland A."/>
            <person name="Barry K.W."/>
            <person name="Cichocki N."/>
            <person name="Veneault-Fourrey C."/>
            <person name="LaButti K."/>
            <person name="Lindquist E.A."/>
            <person name="Lipzen A."/>
            <person name="Lundell T."/>
            <person name="Morin E."/>
            <person name="Murat C."/>
            <person name="Sun H."/>
            <person name="Tunlid A."/>
            <person name="Henrissat B."/>
            <person name="Grigoriev I.V."/>
            <person name="Hibbett D.S."/>
            <person name="Martin F."/>
            <person name="Nordberg H.P."/>
            <person name="Cantor M.N."/>
            <person name="Hua S.X."/>
        </authorList>
    </citation>
    <scope>NUCLEOTIDE SEQUENCE [LARGE SCALE GENOMIC DNA]</scope>
    <source>
        <strain evidence="2 3">Foug A</strain>
    </source>
</reference>
<dbReference type="HOGENOM" id="CLU_000288_138_12_1"/>
<dbReference type="Pfam" id="PF06985">
    <property type="entry name" value="HET"/>
    <property type="match status" value="1"/>
</dbReference>
<evidence type="ECO:0000313" key="3">
    <source>
        <dbReference type="Proteomes" id="UP000053989"/>
    </source>
</evidence>
<dbReference type="STRING" id="1036808.A0A0C3D6W4"/>
<proteinExistence type="predicted"/>
<dbReference type="PANTHER" id="PTHR10622:SF10">
    <property type="entry name" value="HET DOMAIN-CONTAINING PROTEIN"/>
    <property type="match status" value="1"/>
</dbReference>
<keyword evidence="3" id="KW-1185">Reference proteome</keyword>
<dbReference type="EMBL" id="KN822115">
    <property type="protein sequence ID" value="KIM56520.1"/>
    <property type="molecule type" value="Genomic_DNA"/>
</dbReference>
<protein>
    <recommendedName>
        <fullName evidence="1">Heterokaryon incompatibility domain-containing protein</fullName>
    </recommendedName>
</protein>